<dbReference type="RefSeq" id="WP_014489096.1">
    <property type="nucleotide sequence ID" value="NC_017243.1"/>
</dbReference>
<feature type="transmembrane region" description="Helical" evidence="2">
    <location>
        <begin position="122"/>
        <end position="143"/>
    </location>
</feature>
<dbReference type="HOGENOM" id="CLU_1084496_0_0_12"/>
<name>G0EQ50_BRAIP</name>
<feature type="transmembrane region" description="Helical" evidence="2">
    <location>
        <begin position="149"/>
        <end position="168"/>
    </location>
</feature>
<organism evidence="3 4">
    <name type="scientific">Brachyspira intermedia (strain ATCC 51140 / PWS/A)</name>
    <name type="common">Serpulina intermedia</name>
    <dbReference type="NCBI Taxonomy" id="1045858"/>
    <lineage>
        <taxon>Bacteria</taxon>
        <taxon>Pseudomonadati</taxon>
        <taxon>Spirochaetota</taxon>
        <taxon>Spirochaetia</taxon>
        <taxon>Brachyspirales</taxon>
        <taxon>Brachyspiraceae</taxon>
        <taxon>Brachyspira</taxon>
    </lineage>
</organism>
<feature type="compositionally biased region" description="Acidic residues" evidence="1">
    <location>
        <begin position="253"/>
        <end position="277"/>
    </location>
</feature>
<proteinExistence type="predicted"/>
<feature type="transmembrane region" description="Helical" evidence="2">
    <location>
        <begin position="216"/>
        <end position="242"/>
    </location>
</feature>
<evidence type="ECO:0000256" key="2">
    <source>
        <dbReference type="SAM" id="Phobius"/>
    </source>
</evidence>
<dbReference type="PATRIC" id="fig|1045858.4.peg.2713"/>
<sequence>MFSLRNELRKRDLETLDLFTLAFSLFKQNFINFIILSLICCLPLILTGIYFPISTFDPEKLKTYEDLINWFKNDVTIGFYINIFLSLFLDTISIISVSLLVERLIYRNVKSATWAIIRSFKFLLPTIFTTFIYFILVFLGLTFFIVPGIAFIVFFVFIKNICALRHTWGIDALKYSFYLVKPKFFKTLFLLGFIFLFQQVFAMTLFPSSLENREGLLSYFIAMIVLYIFNTYFQIITTLFFLNRDYVSSSMQENEDDEYDDEEENDGNDNDENDIEK</sequence>
<reference evidence="3 4" key="1">
    <citation type="journal article" date="2011" name="BMC Genomics">
        <title>Complete genome sequence of Brachyspira intermedia reveals unique genomic features in Brachyspira species and phage-mediated horizontal gene transfer.</title>
        <authorList>
            <person name="Hafstrom T."/>
            <person name="Jansson D.S."/>
            <person name="Segerman B."/>
        </authorList>
    </citation>
    <scope>NUCLEOTIDE SEQUENCE [LARGE SCALE GENOMIC DNA]</scope>
    <source>
        <strain evidence="4">ATCC 51140 / PWS/A</strain>
    </source>
</reference>
<evidence type="ECO:0000313" key="4">
    <source>
        <dbReference type="Proteomes" id="UP000008522"/>
    </source>
</evidence>
<accession>G0EQ50</accession>
<evidence type="ECO:0000313" key="3">
    <source>
        <dbReference type="EMBL" id="AEM23308.1"/>
    </source>
</evidence>
<keyword evidence="4" id="KW-1185">Reference proteome</keyword>
<gene>
    <name evidence="3" type="ordered locus">Bint_2714</name>
</gene>
<feature type="transmembrane region" description="Helical" evidence="2">
    <location>
        <begin position="188"/>
        <end position="210"/>
    </location>
</feature>
<keyword evidence="2" id="KW-0472">Membrane</keyword>
<dbReference type="KEGG" id="bip:Bint_2714"/>
<dbReference type="Proteomes" id="UP000008522">
    <property type="component" value="Chromosome"/>
</dbReference>
<feature type="transmembrane region" description="Helical" evidence="2">
    <location>
        <begin position="77"/>
        <end position="101"/>
    </location>
</feature>
<dbReference type="AlphaFoldDB" id="G0EQ50"/>
<dbReference type="EMBL" id="CP002874">
    <property type="protein sequence ID" value="AEM23308.1"/>
    <property type="molecule type" value="Genomic_DNA"/>
</dbReference>
<keyword evidence="2" id="KW-1133">Transmembrane helix</keyword>
<dbReference type="OrthoDB" id="307122at2"/>
<evidence type="ECO:0000256" key="1">
    <source>
        <dbReference type="SAM" id="MobiDB-lite"/>
    </source>
</evidence>
<feature type="transmembrane region" description="Helical" evidence="2">
    <location>
        <begin position="30"/>
        <end position="53"/>
    </location>
</feature>
<protein>
    <submittedName>
        <fullName evidence="3">Uncharacterized protein</fullName>
    </submittedName>
</protein>
<dbReference type="GeneID" id="44971197"/>
<feature type="region of interest" description="Disordered" evidence="1">
    <location>
        <begin position="252"/>
        <end position="277"/>
    </location>
</feature>
<keyword evidence="2" id="KW-0812">Transmembrane</keyword>